<evidence type="ECO:0000313" key="2">
    <source>
        <dbReference type="EMBL" id="SMC29518.1"/>
    </source>
</evidence>
<organism evidence="2 3">
    <name type="scientific">Andreprevotia lacus DSM 23236</name>
    <dbReference type="NCBI Taxonomy" id="1121001"/>
    <lineage>
        <taxon>Bacteria</taxon>
        <taxon>Pseudomonadati</taxon>
        <taxon>Pseudomonadota</taxon>
        <taxon>Betaproteobacteria</taxon>
        <taxon>Neisseriales</taxon>
        <taxon>Chitinibacteraceae</taxon>
        <taxon>Andreprevotia</taxon>
    </lineage>
</organism>
<dbReference type="STRING" id="1121001.SAMN02745857_03887"/>
<proteinExistence type="predicted"/>
<evidence type="ECO:0000256" key="1">
    <source>
        <dbReference type="SAM" id="Phobius"/>
    </source>
</evidence>
<dbReference type="Proteomes" id="UP000192761">
    <property type="component" value="Unassembled WGS sequence"/>
</dbReference>
<keyword evidence="1" id="KW-1133">Transmembrane helix</keyword>
<protein>
    <submittedName>
        <fullName evidence="2">Uncharacterized protein</fullName>
    </submittedName>
</protein>
<keyword evidence="1" id="KW-0812">Transmembrane</keyword>
<keyword evidence="3" id="KW-1185">Reference proteome</keyword>
<sequence>MADGLSLDWASGLMGGLGGLAQGLSGGPSSAKSDVSGSLNPNLEGDWIVNFSGTQNATTGKRETGNGATSGLDGGGLGNTGLLLAGAGVLLLVLVMAWKRR</sequence>
<name>A0A1W1Y177_9NEIS</name>
<dbReference type="EMBL" id="FWXD01000036">
    <property type="protein sequence ID" value="SMC29518.1"/>
    <property type="molecule type" value="Genomic_DNA"/>
</dbReference>
<evidence type="ECO:0000313" key="3">
    <source>
        <dbReference type="Proteomes" id="UP000192761"/>
    </source>
</evidence>
<dbReference type="RefSeq" id="WP_084092818.1">
    <property type="nucleotide sequence ID" value="NZ_FWXD01000036.1"/>
</dbReference>
<dbReference type="AlphaFoldDB" id="A0A1W1Y177"/>
<gene>
    <name evidence="2" type="ORF">SAMN02745857_03887</name>
</gene>
<keyword evidence="1" id="KW-0472">Membrane</keyword>
<accession>A0A1W1Y177</accession>
<feature type="transmembrane region" description="Helical" evidence="1">
    <location>
        <begin position="80"/>
        <end position="98"/>
    </location>
</feature>
<reference evidence="2 3" key="1">
    <citation type="submission" date="2017-04" db="EMBL/GenBank/DDBJ databases">
        <authorList>
            <person name="Afonso C.L."/>
            <person name="Miller P.J."/>
            <person name="Scott M.A."/>
            <person name="Spackman E."/>
            <person name="Goraichik I."/>
            <person name="Dimitrov K.M."/>
            <person name="Suarez D.L."/>
            <person name="Swayne D.E."/>
        </authorList>
    </citation>
    <scope>NUCLEOTIDE SEQUENCE [LARGE SCALE GENOMIC DNA]</scope>
    <source>
        <strain evidence="2 3">DSM 23236</strain>
    </source>
</reference>